<sequence>MSIQWQKVRAIFDGCIANNRCDQLVVFAMLITLAAPIWAVDLQEVKFSSLPGQQIEIQLALSAPIPEPQTFATESPARIAMDLPGVTSRLASKSVPIGLGAVHSLVAVESGGRTRVVLNLTDPVPYQVSTQGNQVIIKVGEQRQPVPSAPVAGQSARAQTPNAQNPETPAWTQPARVRQGPHAAPEVRDISFRRGPTGEGRVMIKLPSPQTRVAVRQEGMHLLVDLYQTSLPQQLYRRLDVVDFATPVTMVESRPKGQNVEVEVQTQGDYDYMAYQTEDLFTLEIRALTPAEKEELARKKVVYEGERLSLNFQDIPVRSVLQILADFTDMNLVASDTVQGNITLRLKNVPWDQALDIILKAKGLAMRQDGNVMRIAPAQELAAQEQLEMESMQKIEELAPLRTEFIQVNYAKAADIAAVLLGSGRGNGGGAQTARRRNTQAQGAGGMDQVAAAAGIPDRGILSLRGSITVDERTNTLIVQDTLAALEAVRRAVKLLDVAVRQVMIESRVVIASNNFARDLGVKFGISGSAGKFGSNEILIGGGQSGGIAPSDYDSGPFGLNTGGTRYNSTLAGADGNASLITNLPAVSPSGSIDFLIGKVGSYLVQLELSAMQREGRGEIISSPRVVTADKHKATIKVGTEIPYQQQTGQGNTNVSFKEAVLQLDVTPQITPDDRIIMDLEINKDNPDWSRSVLGTPPIDTRSIKTNVLVDNGETVVLGGVFEREKTFNKEQVPWLGDMPVLGRLFKKEARNDQNTELLIFVTPKILKTDLIEKR</sequence>
<dbReference type="PROSITE" id="PS00875">
    <property type="entry name" value="T2SP_D"/>
    <property type="match status" value="1"/>
</dbReference>
<feature type="transmembrane region" description="Helical" evidence="10">
    <location>
        <begin position="21"/>
        <end position="40"/>
    </location>
</feature>
<evidence type="ECO:0000256" key="6">
    <source>
        <dbReference type="ARBA" id="ARBA00023136"/>
    </source>
</evidence>
<evidence type="ECO:0000256" key="4">
    <source>
        <dbReference type="ARBA" id="ARBA00022729"/>
    </source>
</evidence>
<keyword evidence="3 8" id="KW-0813">Transport</keyword>
<keyword evidence="10" id="KW-0812">Transmembrane</keyword>
<dbReference type="PANTHER" id="PTHR30604:SF1">
    <property type="entry name" value="DNA UTILIZATION PROTEIN HOFQ"/>
    <property type="match status" value="1"/>
</dbReference>
<dbReference type="InterPro" id="IPR038591">
    <property type="entry name" value="NolW-like_sf"/>
</dbReference>
<feature type="domain" description="Secretin/TonB short N-terminal" evidence="11">
    <location>
        <begin position="330"/>
        <end position="378"/>
    </location>
</feature>
<dbReference type="Proteomes" id="UP000502699">
    <property type="component" value="Chromosome"/>
</dbReference>
<dbReference type="InterPro" id="IPR013355">
    <property type="entry name" value="Pilus_4_PilQ"/>
</dbReference>
<gene>
    <name evidence="12" type="ORF">GWK36_00210</name>
</gene>
<feature type="compositionally biased region" description="Polar residues" evidence="9">
    <location>
        <begin position="156"/>
        <end position="171"/>
    </location>
</feature>
<evidence type="ECO:0000256" key="3">
    <source>
        <dbReference type="ARBA" id="ARBA00022448"/>
    </source>
</evidence>
<keyword evidence="10" id="KW-1133">Transmembrane helix</keyword>
<dbReference type="Gene3D" id="3.30.1370.120">
    <property type="match status" value="1"/>
</dbReference>
<dbReference type="Pfam" id="PF00263">
    <property type="entry name" value="Secretin"/>
    <property type="match status" value="1"/>
</dbReference>
<dbReference type="Pfam" id="PF07660">
    <property type="entry name" value="STN"/>
    <property type="match status" value="1"/>
</dbReference>
<keyword evidence="7" id="KW-0998">Cell outer membrane</keyword>
<evidence type="ECO:0000256" key="1">
    <source>
        <dbReference type="ARBA" id="ARBA00004442"/>
    </source>
</evidence>
<dbReference type="GO" id="GO:0009306">
    <property type="term" value="P:protein secretion"/>
    <property type="evidence" value="ECO:0007669"/>
    <property type="project" value="InterPro"/>
</dbReference>
<evidence type="ECO:0000313" key="12">
    <source>
        <dbReference type="EMBL" id="QIK36682.1"/>
    </source>
</evidence>
<dbReference type="EMBL" id="CP048029">
    <property type="protein sequence ID" value="QIK36682.1"/>
    <property type="molecule type" value="Genomic_DNA"/>
</dbReference>
<dbReference type="PRINTS" id="PR00811">
    <property type="entry name" value="BCTERIALGSPD"/>
</dbReference>
<protein>
    <submittedName>
        <fullName evidence="12">Type IV pilus secretin PilQ</fullName>
    </submittedName>
</protein>
<dbReference type="NCBIfam" id="TIGR02515">
    <property type="entry name" value="IV_pilus_PilQ"/>
    <property type="match status" value="1"/>
</dbReference>
<keyword evidence="6 10" id="KW-0472">Membrane</keyword>
<dbReference type="Gene3D" id="3.30.1370.130">
    <property type="match status" value="1"/>
</dbReference>
<evidence type="ECO:0000256" key="5">
    <source>
        <dbReference type="ARBA" id="ARBA00022927"/>
    </source>
</evidence>
<dbReference type="Pfam" id="PF03958">
    <property type="entry name" value="Secretin_N"/>
    <property type="match status" value="1"/>
</dbReference>
<organism evidence="12 13">
    <name type="scientific">Caldichromatium japonicum</name>
    <dbReference type="NCBI Taxonomy" id="2699430"/>
    <lineage>
        <taxon>Bacteria</taxon>
        <taxon>Pseudomonadati</taxon>
        <taxon>Pseudomonadota</taxon>
        <taxon>Gammaproteobacteria</taxon>
        <taxon>Chromatiales</taxon>
        <taxon>Chromatiaceae</taxon>
        <taxon>Caldichromatium</taxon>
    </lineage>
</organism>
<dbReference type="KEGG" id="cjap:GWK36_00210"/>
<dbReference type="SMART" id="SM00965">
    <property type="entry name" value="STN"/>
    <property type="match status" value="1"/>
</dbReference>
<dbReference type="InterPro" id="IPR051808">
    <property type="entry name" value="Type_IV_pilus_biogenesis"/>
</dbReference>
<dbReference type="InterPro" id="IPR004845">
    <property type="entry name" value="T2SS_GspD_CS"/>
</dbReference>
<dbReference type="InterPro" id="IPR001775">
    <property type="entry name" value="GspD/PilQ"/>
</dbReference>
<dbReference type="InterPro" id="IPR021731">
    <property type="entry name" value="AMIN_dom"/>
</dbReference>
<dbReference type="InterPro" id="IPR011662">
    <property type="entry name" value="Secretin/TonB_short_N"/>
</dbReference>
<dbReference type="GO" id="GO:0009279">
    <property type="term" value="C:cell outer membrane"/>
    <property type="evidence" value="ECO:0007669"/>
    <property type="project" value="UniProtKB-SubCell"/>
</dbReference>
<evidence type="ECO:0000256" key="10">
    <source>
        <dbReference type="SAM" id="Phobius"/>
    </source>
</evidence>
<evidence type="ECO:0000256" key="9">
    <source>
        <dbReference type="SAM" id="MobiDB-lite"/>
    </source>
</evidence>
<evidence type="ECO:0000256" key="8">
    <source>
        <dbReference type="RuleBase" id="RU004004"/>
    </source>
</evidence>
<proteinExistence type="inferred from homology"/>
<evidence type="ECO:0000256" key="2">
    <source>
        <dbReference type="ARBA" id="ARBA00006304"/>
    </source>
</evidence>
<reference evidence="13" key="1">
    <citation type="submission" date="2020-01" db="EMBL/GenBank/DDBJ databases">
        <title>Caldichromatium gen. nov., sp. nov., a thermophilic purple sulfur bacterium member of the family Chromatiaceae isolated from Nakabusa hot spring, Japan.</title>
        <authorList>
            <person name="Saini M.K."/>
            <person name="Hanada S."/>
            <person name="Tank M."/>
        </authorList>
    </citation>
    <scope>NUCLEOTIDE SEQUENCE [LARGE SCALE GENOMIC DNA]</scope>
    <source>
        <strain evidence="13">No.7</strain>
    </source>
</reference>
<keyword evidence="5" id="KW-0653">Protein transport</keyword>
<feature type="region of interest" description="Disordered" evidence="9">
    <location>
        <begin position="146"/>
        <end position="201"/>
    </location>
</feature>
<keyword evidence="13" id="KW-1185">Reference proteome</keyword>
<dbReference type="Gene3D" id="2.60.40.3500">
    <property type="match status" value="1"/>
</dbReference>
<evidence type="ECO:0000313" key="13">
    <source>
        <dbReference type="Proteomes" id="UP000502699"/>
    </source>
</evidence>
<evidence type="ECO:0000259" key="11">
    <source>
        <dbReference type="SMART" id="SM00965"/>
    </source>
</evidence>
<comment type="subcellular location">
    <subcellularLocation>
        <location evidence="1 8">Cell outer membrane</location>
    </subcellularLocation>
</comment>
<keyword evidence="4" id="KW-0732">Signal</keyword>
<name>A0A6G7V9P9_9GAMM</name>
<evidence type="ECO:0000256" key="7">
    <source>
        <dbReference type="ARBA" id="ARBA00023237"/>
    </source>
</evidence>
<dbReference type="AlphaFoldDB" id="A0A6G7V9P9"/>
<dbReference type="Pfam" id="PF11741">
    <property type="entry name" value="AMIN"/>
    <property type="match status" value="2"/>
</dbReference>
<dbReference type="Gene3D" id="2.60.40.3470">
    <property type="match status" value="1"/>
</dbReference>
<dbReference type="PANTHER" id="PTHR30604">
    <property type="entry name" value="PROTEIN TRANSPORT PROTEIN HOFQ"/>
    <property type="match status" value="1"/>
</dbReference>
<comment type="similarity">
    <text evidence="2">Belongs to the bacterial secretin family. PilQ subfamily.</text>
</comment>
<accession>A0A6G7V9P9</accession>
<dbReference type="InterPro" id="IPR005644">
    <property type="entry name" value="NolW-like"/>
</dbReference>
<dbReference type="InterPro" id="IPR004846">
    <property type="entry name" value="T2SS/T3SS_dom"/>
</dbReference>